<gene>
    <name evidence="1" type="ORF">NKI81_00515</name>
</gene>
<sequence>MSATVIRNDCQLSGRGTITTAAGRTFGPNHRWKVLGIGVAANAGFSATFSGIPATAVVLRQGYHLSNAELGLVLGLLGLGVALSELPWGLLTDRWGDRRVLLIGLGATAAWLLAIAMLVVPTRSSIPHVTLLAASLLVTGLLGGSVNGSSGRAIMAWFRENERGFAMSIRQTAVPLGGGLGALVLPSLALAFGFAAVFGLLAAASALSALFAWRWLHEPPMTGGGHAASSEAAGPAPLRNIEVWRISTAIGLLCFPQVAVLTFASVFLHDFAGLGTTAISASLAAVQVGAMVMRVWSGRFTDRHGNRRQFLRLCSAQSALAFVVLWLLVLAAPAMPASQSFLIAVLPLVLVFAGISVSAWHGVAYTELATLAGAGHVGTALSLANSFVFVGFFLVPVAIPGLLHLWSWPGVWLSAAACALVAWPIFLPPPAAKSPDFETTTSSRPRKPDRPR</sequence>
<evidence type="ECO:0000313" key="2">
    <source>
        <dbReference type="Proteomes" id="UP001480082"/>
    </source>
</evidence>
<organism evidence="1 2">
    <name type="scientific">Mesorhizobium australicum</name>
    <dbReference type="NCBI Taxonomy" id="536018"/>
    <lineage>
        <taxon>Bacteria</taxon>
        <taxon>Pseudomonadati</taxon>
        <taxon>Pseudomonadota</taxon>
        <taxon>Alphaproteobacteria</taxon>
        <taxon>Hyphomicrobiales</taxon>
        <taxon>Phyllobacteriaceae</taxon>
        <taxon>Mesorhizobium</taxon>
    </lineage>
</organism>
<dbReference type="EMBL" id="JAMYRI010000001">
    <property type="protein sequence ID" value="MER9282446.1"/>
    <property type="molecule type" value="Genomic_DNA"/>
</dbReference>
<protein>
    <submittedName>
        <fullName evidence="1">MFS transporter</fullName>
    </submittedName>
</protein>
<reference evidence="1 2" key="1">
    <citation type="journal article" date="2024" name="Proc. Natl. Acad. Sci. U.S.A.">
        <title>The evolutionary genomics of adaptation to stress in wild rhizobium bacteria.</title>
        <authorList>
            <person name="Kehlet-Delgado H."/>
            <person name="Montoya A.P."/>
            <person name="Jensen K.T."/>
            <person name="Wendlandt C.E."/>
            <person name="Dexheimer C."/>
            <person name="Roberts M."/>
            <person name="Torres Martinez L."/>
            <person name="Friesen M.L."/>
            <person name="Griffitts J.S."/>
            <person name="Porter S.S."/>
        </authorList>
    </citation>
    <scope>NUCLEOTIDE SEQUENCE [LARGE SCALE GENOMIC DNA]</scope>
    <source>
        <strain evidence="1 2">M0468</strain>
    </source>
</reference>
<comment type="caution">
    <text evidence="1">The sequence shown here is derived from an EMBL/GenBank/DDBJ whole genome shotgun (WGS) entry which is preliminary data.</text>
</comment>
<proteinExistence type="predicted"/>
<accession>A0ACC6SRV6</accession>
<dbReference type="Proteomes" id="UP001480082">
    <property type="component" value="Unassembled WGS sequence"/>
</dbReference>
<name>A0ACC6SRV6_9HYPH</name>
<evidence type="ECO:0000313" key="1">
    <source>
        <dbReference type="EMBL" id="MER9282446.1"/>
    </source>
</evidence>
<keyword evidence="2" id="KW-1185">Reference proteome</keyword>